<evidence type="ECO:0000313" key="6">
    <source>
        <dbReference type="Proteomes" id="UP000831786"/>
    </source>
</evidence>
<evidence type="ECO:0000256" key="1">
    <source>
        <dbReference type="ARBA" id="ARBA00023015"/>
    </source>
</evidence>
<feature type="domain" description="HTH araC/xylS-type" evidence="4">
    <location>
        <begin position="217"/>
        <end position="318"/>
    </location>
</feature>
<protein>
    <submittedName>
        <fullName evidence="5">AraC family transcriptional regulator</fullName>
    </submittedName>
</protein>
<dbReference type="InterPro" id="IPR018062">
    <property type="entry name" value="HTH_AraC-typ_CS"/>
</dbReference>
<dbReference type="Gene3D" id="1.10.10.60">
    <property type="entry name" value="Homeodomain-like"/>
    <property type="match status" value="1"/>
</dbReference>
<name>A0ABY4FJE2_9MICO</name>
<accession>A0ABY4FJE2</accession>
<dbReference type="PANTHER" id="PTHR46796">
    <property type="entry name" value="HTH-TYPE TRANSCRIPTIONAL ACTIVATOR RHAS-RELATED"/>
    <property type="match status" value="1"/>
</dbReference>
<proteinExistence type="predicted"/>
<dbReference type="PROSITE" id="PS00041">
    <property type="entry name" value="HTH_ARAC_FAMILY_1"/>
    <property type="match status" value="1"/>
</dbReference>
<dbReference type="InterPro" id="IPR035418">
    <property type="entry name" value="AraC-bd_2"/>
</dbReference>
<evidence type="ECO:0000313" key="5">
    <source>
        <dbReference type="EMBL" id="UOQ56685.1"/>
    </source>
</evidence>
<evidence type="ECO:0000256" key="2">
    <source>
        <dbReference type="ARBA" id="ARBA00023125"/>
    </source>
</evidence>
<reference evidence="5 6" key="1">
    <citation type="submission" date="2022-04" db="EMBL/GenBank/DDBJ databases">
        <title>Leucobacter sp. isolated from rhizosphere of garlic.</title>
        <authorList>
            <person name="Won M."/>
            <person name="Lee C.-M."/>
            <person name="Woen H.-Y."/>
            <person name="Kwon S.-W."/>
        </authorList>
    </citation>
    <scope>NUCLEOTIDE SEQUENCE [LARGE SCALE GENOMIC DNA]</scope>
    <source>
        <strain evidence="5 6">H21R-40</strain>
    </source>
</reference>
<dbReference type="Pfam" id="PF12833">
    <property type="entry name" value="HTH_18"/>
    <property type="match status" value="1"/>
</dbReference>
<dbReference type="InterPro" id="IPR018060">
    <property type="entry name" value="HTH_AraC"/>
</dbReference>
<keyword evidence="6" id="KW-1185">Reference proteome</keyword>
<organism evidence="5 6">
    <name type="scientific">Leucobacter allii</name>
    <dbReference type="NCBI Taxonomy" id="2932247"/>
    <lineage>
        <taxon>Bacteria</taxon>
        <taxon>Bacillati</taxon>
        <taxon>Actinomycetota</taxon>
        <taxon>Actinomycetes</taxon>
        <taxon>Micrococcales</taxon>
        <taxon>Microbacteriaceae</taxon>
        <taxon>Leucobacter</taxon>
    </lineage>
</organism>
<dbReference type="Proteomes" id="UP000831786">
    <property type="component" value="Chromosome"/>
</dbReference>
<dbReference type="InterPro" id="IPR050204">
    <property type="entry name" value="AraC_XylS_family_regulators"/>
</dbReference>
<dbReference type="SMART" id="SM00342">
    <property type="entry name" value="HTH_ARAC"/>
    <property type="match status" value="1"/>
</dbReference>
<evidence type="ECO:0000256" key="3">
    <source>
        <dbReference type="ARBA" id="ARBA00023163"/>
    </source>
</evidence>
<dbReference type="RefSeq" id="WP_244727095.1">
    <property type="nucleotide sequence ID" value="NZ_CP095045.1"/>
</dbReference>
<keyword evidence="1" id="KW-0805">Transcription regulation</keyword>
<keyword evidence="3" id="KW-0804">Transcription</keyword>
<evidence type="ECO:0000259" key="4">
    <source>
        <dbReference type="PROSITE" id="PS01124"/>
    </source>
</evidence>
<gene>
    <name evidence="5" type="ORF">MUN78_13540</name>
</gene>
<sequence length="328" mass="35049">MSSDRVIPGLAARATTVAAARSLGAELYYPHELTPLARPERFHFTAVAARLGAVTAGLLSYSSSIRIDTEPYLTSFQMNVPLRGQLRTSVGERRVDATRARAAVYGPDVPTAISGWEQPCVMLAVKMDRALVEARVAAERGPGSAERFAPELDVHAGAGAAWIASVRMLIATVQRVPDLDEGLAEHLAGRCIDGFVLAALGREPEPRAPAADAAIVDRVREAIVYTRGPALTLGAMADYAGVCGRSVQLAFREVLGTTPMRVQREERLRRVRAELNAGDPRCDTVAAVARRHGFLHLGRFSGLYRERFGEAPSCTLAGSGRAGATAHG</sequence>
<dbReference type="Pfam" id="PF14525">
    <property type="entry name" value="AraC_binding_2"/>
    <property type="match status" value="1"/>
</dbReference>
<keyword evidence="2" id="KW-0238">DNA-binding</keyword>
<dbReference type="PROSITE" id="PS01124">
    <property type="entry name" value="HTH_ARAC_FAMILY_2"/>
    <property type="match status" value="1"/>
</dbReference>
<dbReference type="EMBL" id="CP095045">
    <property type="protein sequence ID" value="UOQ56685.1"/>
    <property type="molecule type" value="Genomic_DNA"/>
</dbReference>